<dbReference type="STRING" id="1798475.A2837_03515"/>
<keyword evidence="1" id="KW-1133">Transmembrane helix</keyword>
<keyword evidence="1" id="KW-0812">Transmembrane</keyword>
<protein>
    <submittedName>
        <fullName evidence="2">Uncharacterized protein</fullName>
    </submittedName>
</protein>
<gene>
    <name evidence="2" type="ORF">A2837_03515</name>
</gene>
<accession>A0A1F6BXQ7</accession>
<feature type="transmembrane region" description="Helical" evidence="1">
    <location>
        <begin position="21"/>
        <end position="43"/>
    </location>
</feature>
<dbReference type="EMBL" id="MFKO01000008">
    <property type="protein sequence ID" value="OGG41542.1"/>
    <property type="molecule type" value="Genomic_DNA"/>
</dbReference>
<feature type="transmembrane region" description="Helical" evidence="1">
    <location>
        <begin position="63"/>
        <end position="87"/>
    </location>
</feature>
<dbReference type="Proteomes" id="UP000176322">
    <property type="component" value="Unassembled WGS sequence"/>
</dbReference>
<evidence type="ECO:0000256" key="1">
    <source>
        <dbReference type="SAM" id="Phobius"/>
    </source>
</evidence>
<comment type="caution">
    <text evidence="2">The sequence shown here is derived from an EMBL/GenBank/DDBJ whole genome shotgun (WGS) entry which is preliminary data.</text>
</comment>
<dbReference type="AlphaFoldDB" id="A0A1F6BXQ7"/>
<name>A0A1F6BXQ7_9BACT</name>
<organism evidence="2 3">
    <name type="scientific">Candidatus Kaiserbacteria bacterium RIFCSPHIGHO2_01_FULL_46_22</name>
    <dbReference type="NCBI Taxonomy" id="1798475"/>
    <lineage>
        <taxon>Bacteria</taxon>
        <taxon>Candidatus Kaiseribacteriota</taxon>
    </lineage>
</organism>
<keyword evidence="1" id="KW-0472">Membrane</keyword>
<sequence length="106" mass="12220">MANIKHKVMRRVYYIYTLRRLKHPLFVHSAVVAVCFVALSRVVSIPDVFSNMLEVRVGELASFWIGAFANTGMLPLVLIGVIMFTALSLPWRWKSHELDELTFRLN</sequence>
<evidence type="ECO:0000313" key="3">
    <source>
        <dbReference type="Proteomes" id="UP000176322"/>
    </source>
</evidence>
<reference evidence="2 3" key="1">
    <citation type="journal article" date="2016" name="Nat. Commun.">
        <title>Thousands of microbial genomes shed light on interconnected biogeochemical processes in an aquifer system.</title>
        <authorList>
            <person name="Anantharaman K."/>
            <person name="Brown C.T."/>
            <person name="Hug L.A."/>
            <person name="Sharon I."/>
            <person name="Castelle C.J."/>
            <person name="Probst A.J."/>
            <person name="Thomas B.C."/>
            <person name="Singh A."/>
            <person name="Wilkins M.J."/>
            <person name="Karaoz U."/>
            <person name="Brodie E.L."/>
            <person name="Williams K.H."/>
            <person name="Hubbard S.S."/>
            <person name="Banfield J.F."/>
        </authorList>
    </citation>
    <scope>NUCLEOTIDE SEQUENCE [LARGE SCALE GENOMIC DNA]</scope>
</reference>
<proteinExistence type="predicted"/>
<evidence type="ECO:0000313" key="2">
    <source>
        <dbReference type="EMBL" id="OGG41542.1"/>
    </source>
</evidence>